<dbReference type="Proteomes" id="UP001221757">
    <property type="component" value="Unassembled WGS sequence"/>
</dbReference>
<evidence type="ECO:0000259" key="4">
    <source>
        <dbReference type="Pfam" id="PF05368"/>
    </source>
</evidence>
<keyword evidence="3" id="KW-0732">Signal</keyword>
<keyword evidence="2" id="KW-0521">NADP</keyword>
<dbReference type="PANTHER" id="PTHR42748:SF14">
    <property type="entry name" value="SNOAL-LIKE DOMAIN-CONTAINING PROTEIN"/>
    <property type="match status" value="1"/>
</dbReference>
<organism evidence="5 6">
    <name type="scientific">Mycena rosella</name>
    <name type="common">Pink bonnet</name>
    <name type="synonym">Agaricus rosellus</name>
    <dbReference type="NCBI Taxonomy" id="1033263"/>
    <lineage>
        <taxon>Eukaryota</taxon>
        <taxon>Fungi</taxon>
        <taxon>Dikarya</taxon>
        <taxon>Basidiomycota</taxon>
        <taxon>Agaricomycotina</taxon>
        <taxon>Agaricomycetes</taxon>
        <taxon>Agaricomycetidae</taxon>
        <taxon>Agaricales</taxon>
        <taxon>Marasmiineae</taxon>
        <taxon>Mycenaceae</taxon>
        <taxon>Mycena</taxon>
    </lineage>
</organism>
<dbReference type="Pfam" id="PF05368">
    <property type="entry name" value="NmrA"/>
    <property type="match status" value="1"/>
</dbReference>
<feature type="signal peptide" evidence="3">
    <location>
        <begin position="1"/>
        <end position="17"/>
    </location>
</feature>
<dbReference type="InterPro" id="IPR036291">
    <property type="entry name" value="NAD(P)-bd_dom_sf"/>
</dbReference>
<keyword evidence="6" id="KW-1185">Reference proteome</keyword>
<reference evidence="5" key="1">
    <citation type="submission" date="2023-03" db="EMBL/GenBank/DDBJ databases">
        <title>Massive genome expansion in bonnet fungi (Mycena s.s.) driven by repeated elements and novel gene families across ecological guilds.</title>
        <authorList>
            <consortium name="Lawrence Berkeley National Laboratory"/>
            <person name="Harder C.B."/>
            <person name="Miyauchi S."/>
            <person name="Viragh M."/>
            <person name="Kuo A."/>
            <person name="Thoen E."/>
            <person name="Andreopoulos B."/>
            <person name="Lu D."/>
            <person name="Skrede I."/>
            <person name="Drula E."/>
            <person name="Henrissat B."/>
            <person name="Morin E."/>
            <person name="Kohler A."/>
            <person name="Barry K."/>
            <person name="LaButti K."/>
            <person name="Morin E."/>
            <person name="Salamov A."/>
            <person name="Lipzen A."/>
            <person name="Mereny Z."/>
            <person name="Hegedus B."/>
            <person name="Baldrian P."/>
            <person name="Stursova M."/>
            <person name="Weitz H."/>
            <person name="Taylor A."/>
            <person name="Grigoriev I.V."/>
            <person name="Nagy L.G."/>
            <person name="Martin F."/>
            <person name="Kauserud H."/>
        </authorList>
    </citation>
    <scope>NUCLEOTIDE SEQUENCE</scope>
    <source>
        <strain evidence="5">CBHHK067</strain>
    </source>
</reference>
<dbReference type="InterPro" id="IPR008030">
    <property type="entry name" value="NmrA-like"/>
</dbReference>
<feature type="chain" id="PRO_5042169892" evidence="3">
    <location>
        <begin position="18"/>
        <end position="335"/>
    </location>
</feature>
<feature type="domain" description="NmrA-like" evidence="4">
    <location>
        <begin position="4"/>
        <end position="235"/>
    </location>
</feature>
<dbReference type="InterPro" id="IPR051164">
    <property type="entry name" value="NmrA-like_oxidored"/>
</dbReference>
<evidence type="ECO:0000313" key="6">
    <source>
        <dbReference type="Proteomes" id="UP001221757"/>
    </source>
</evidence>
<protein>
    <submittedName>
        <fullName evidence="5">NAD-P-binding protein</fullName>
    </submittedName>
</protein>
<gene>
    <name evidence="5" type="ORF">B0H17DRAFT_1216923</name>
</gene>
<sequence>MSATKLILVIGATGAQGQAVIDALLAAGENGAALIATQAQALAARGVECVQGSFSDFTAVAKALDGAYGAWVNTDGSTVDDKEEIYAGMRIFEVAKQTRSLRHYVWSSLPYFFKKSGYDPNYKTQHADAKGRVSEWLSVQPSVVSDGSLSWSIGIFGPMNVRKDGTVVWAAPMEDGRVPMIALKDLGWWARWTFDHRAETSARELSIASEHVGWEQIAETFTKITGRPAVYKRLALDEWWGHFDANLVDHPMANEGRRGDGSMTIRENVSAAWRVFRDDLFDKDMEWIRSVHPGTCTLESWMRENNYDGKAPTVLKNALDGKNPWGLKPEVAALL</sequence>
<comment type="caution">
    <text evidence="5">The sequence shown here is derived from an EMBL/GenBank/DDBJ whole genome shotgun (WGS) entry which is preliminary data.</text>
</comment>
<accession>A0AAD7FQJ8</accession>
<dbReference type="Gene3D" id="3.40.50.720">
    <property type="entry name" value="NAD(P)-binding Rossmann-like Domain"/>
    <property type="match status" value="1"/>
</dbReference>
<comment type="similarity">
    <text evidence="1">Belongs to the NmrA-type oxidoreductase family.</text>
</comment>
<evidence type="ECO:0000313" key="5">
    <source>
        <dbReference type="EMBL" id="KAJ7637859.1"/>
    </source>
</evidence>
<proteinExistence type="inferred from homology"/>
<evidence type="ECO:0000256" key="1">
    <source>
        <dbReference type="ARBA" id="ARBA00006328"/>
    </source>
</evidence>
<name>A0AAD7FQJ8_MYCRO</name>
<evidence type="ECO:0000256" key="2">
    <source>
        <dbReference type="ARBA" id="ARBA00022857"/>
    </source>
</evidence>
<dbReference type="Gene3D" id="3.90.25.10">
    <property type="entry name" value="UDP-galactose 4-epimerase, domain 1"/>
    <property type="match status" value="1"/>
</dbReference>
<dbReference type="AlphaFoldDB" id="A0AAD7FQJ8"/>
<dbReference type="PANTHER" id="PTHR42748">
    <property type="entry name" value="NITROGEN METABOLITE REPRESSION PROTEIN NMRA FAMILY MEMBER"/>
    <property type="match status" value="1"/>
</dbReference>
<evidence type="ECO:0000256" key="3">
    <source>
        <dbReference type="SAM" id="SignalP"/>
    </source>
</evidence>
<dbReference type="SUPFAM" id="SSF51735">
    <property type="entry name" value="NAD(P)-binding Rossmann-fold domains"/>
    <property type="match status" value="1"/>
</dbReference>
<dbReference type="GO" id="GO:0005634">
    <property type="term" value="C:nucleus"/>
    <property type="evidence" value="ECO:0007669"/>
    <property type="project" value="TreeGrafter"/>
</dbReference>
<dbReference type="EMBL" id="JARKIE010000447">
    <property type="protein sequence ID" value="KAJ7637859.1"/>
    <property type="molecule type" value="Genomic_DNA"/>
</dbReference>